<keyword evidence="2" id="KW-0121">Carboxypeptidase</keyword>
<feature type="domain" description="D-alanyl-D-alanine carboxypeptidase-like core" evidence="1">
    <location>
        <begin position="48"/>
        <end position="174"/>
    </location>
</feature>
<dbReference type="InterPro" id="IPR009045">
    <property type="entry name" value="Zn_M74/Hedgehog-like"/>
</dbReference>
<dbReference type="PANTHER" id="PTHR34385">
    <property type="entry name" value="D-ALANYL-D-ALANINE CARBOXYPEPTIDASE"/>
    <property type="match status" value="1"/>
</dbReference>
<dbReference type="Gene3D" id="3.30.200.180">
    <property type="match status" value="1"/>
</dbReference>
<dbReference type="PANTHER" id="PTHR34385:SF1">
    <property type="entry name" value="PEPTIDOGLYCAN L-ALANYL-D-GLUTAMATE ENDOPEPTIDASE CWLK"/>
    <property type="match status" value="1"/>
</dbReference>
<gene>
    <name evidence="2" type="ORF">HYG85_23275</name>
</gene>
<proteinExistence type="predicted"/>
<dbReference type="KEGG" id="vgu:HYG85_23275"/>
<keyword evidence="2" id="KW-0378">Hydrolase</keyword>
<dbReference type="InterPro" id="IPR052179">
    <property type="entry name" value="DD-CPase-like"/>
</dbReference>
<dbReference type="EMBL" id="CP058561">
    <property type="protein sequence ID" value="QUH31689.1"/>
    <property type="molecule type" value="Genomic_DNA"/>
</dbReference>
<accession>A0A8J8SEG5</accession>
<organism evidence="2 3">
    <name type="scientific">Vallitalea guaymasensis</name>
    <dbReference type="NCBI Taxonomy" id="1185412"/>
    <lineage>
        <taxon>Bacteria</taxon>
        <taxon>Bacillati</taxon>
        <taxon>Bacillota</taxon>
        <taxon>Clostridia</taxon>
        <taxon>Lachnospirales</taxon>
        <taxon>Vallitaleaceae</taxon>
        <taxon>Vallitalea</taxon>
    </lineage>
</organism>
<dbReference type="SUPFAM" id="SSF55166">
    <property type="entry name" value="Hedgehog/DD-peptidase"/>
    <property type="match status" value="1"/>
</dbReference>
<dbReference type="Gene3D" id="3.30.1380.10">
    <property type="match status" value="1"/>
</dbReference>
<evidence type="ECO:0000313" key="3">
    <source>
        <dbReference type="Proteomes" id="UP000677305"/>
    </source>
</evidence>
<sequence>METITLNKKDIYTGNLILVNKLYPLKNSREENKLSLVPLNHQYKDTLLEMKTANMLEHLVNDLKCDEDIVPVSGYRSYEEQKNIYVDSLENNGKDFTEKFVAVPNHSEHQTGLAIDLALKQDNIDFICPNFPYDGICNVFRQKGLDYGFVERYEKGKEAITGIAHEPWHFRFVGYPHSKIMNEYGLSLEEYIDFIKQFQYENRFKIKSGNKTIEIFYENMSSQLKTIDLPDKVCHLISGNNVDGFIITLWGNNL</sequence>
<evidence type="ECO:0000313" key="2">
    <source>
        <dbReference type="EMBL" id="QUH31689.1"/>
    </source>
</evidence>
<reference evidence="2 3" key="1">
    <citation type="submission" date="2020-07" db="EMBL/GenBank/DDBJ databases">
        <title>Vallitalea guaymasensis genome.</title>
        <authorList>
            <person name="Postec A."/>
        </authorList>
    </citation>
    <scope>NUCLEOTIDE SEQUENCE [LARGE SCALE GENOMIC DNA]</scope>
    <source>
        <strain evidence="2 3">Ra1766G1</strain>
    </source>
</reference>
<dbReference type="CDD" id="cd14849">
    <property type="entry name" value="DD-dipeptidase_VanXYc"/>
    <property type="match status" value="1"/>
</dbReference>
<dbReference type="AlphaFoldDB" id="A0A8J8SEG5"/>
<dbReference type="InterPro" id="IPR003709">
    <property type="entry name" value="VanY-like_core_dom"/>
</dbReference>
<dbReference type="RefSeq" id="WP_212691647.1">
    <property type="nucleotide sequence ID" value="NZ_CP058561.1"/>
</dbReference>
<keyword evidence="2" id="KW-0645">Protease</keyword>
<dbReference type="Proteomes" id="UP000677305">
    <property type="component" value="Chromosome"/>
</dbReference>
<protein>
    <submittedName>
        <fullName evidence="2">D-alanyl-D-alanine carboxypeptidase family protein</fullName>
    </submittedName>
</protein>
<name>A0A8J8SEG5_9FIRM</name>
<evidence type="ECO:0000259" key="1">
    <source>
        <dbReference type="Pfam" id="PF02557"/>
    </source>
</evidence>
<keyword evidence="3" id="KW-1185">Reference proteome</keyword>
<dbReference type="GO" id="GO:0004180">
    <property type="term" value="F:carboxypeptidase activity"/>
    <property type="evidence" value="ECO:0007669"/>
    <property type="project" value="UniProtKB-KW"/>
</dbReference>
<dbReference type="GO" id="GO:0006508">
    <property type="term" value="P:proteolysis"/>
    <property type="evidence" value="ECO:0007669"/>
    <property type="project" value="InterPro"/>
</dbReference>
<dbReference type="Pfam" id="PF02557">
    <property type="entry name" value="VanY"/>
    <property type="match status" value="1"/>
</dbReference>